<keyword evidence="2" id="KW-0812">Transmembrane</keyword>
<proteinExistence type="predicted"/>
<dbReference type="AlphaFoldDB" id="A0A2T9IXE3"/>
<dbReference type="Proteomes" id="UP000244913">
    <property type="component" value="Unassembled WGS sequence"/>
</dbReference>
<feature type="region of interest" description="Disordered" evidence="1">
    <location>
        <begin position="318"/>
        <end position="339"/>
    </location>
</feature>
<dbReference type="EMBL" id="QDKP01000065">
    <property type="protein sequence ID" value="PVM71695.1"/>
    <property type="molecule type" value="Genomic_DNA"/>
</dbReference>
<dbReference type="Gene3D" id="3.40.50.300">
    <property type="entry name" value="P-loop containing nucleotide triphosphate hydrolases"/>
    <property type="match status" value="1"/>
</dbReference>
<feature type="transmembrane region" description="Helical" evidence="2">
    <location>
        <begin position="121"/>
        <end position="146"/>
    </location>
</feature>
<evidence type="ECO:0000313" key="4">
    <source>
        <dbReference type="Proteomes" id="UP000244913"/>
    </source>
</evidence>
<name>A0A2T9IXE3_9CAUL</name>
<evidence type="ECO:0000313" key="3">
    <source>
        <dbReference type="EMBL" id="PVM71695.1"/>
    </source>
</evidence>
<feature type="transmembrane region" description="Helical" evidence="2">
    <location>
        <begin position="79"/>
        <end position="101"/>
    </location>
</feature>
<keyword evidence="4" id="KW-1185">Reference proteome</keyword>
<dbReference type="InterPro" id="IPR027417">
    <property type="entry name" value="P-loop_NTPase"/>
</dbReference>
<accession>A0A2T9IXE3</accession>
<evidence type="ECO:0000256" key="2">
    <source>
        <dbReference type="SAM" id="Phobius"/>
    </source>
</evidence>
<protein>
    <submittedName>
        <fullName evidence="3">Uncharacterized protein</fullName>
    </submittedName>
</protein>
<reference evidence="3 4" key="1">
    <citation type="submission" date="2018-04" db="EMBL/GenBank/DDBJ databases">
        <title>The genome sequence of Caulobacter sp. 736.</title>
        <authorList>
            <person name="Gao J."/>
            <person name="Sun J."/>
        </authorList>
    </citation>
    <scope>NUCLEOTIDE SEQUENCE [LARGE SCALE GENOMIC DNA]</scope>
    <source>
        <strain evidence="3 4">736</strain>
    </source>
</reference>
<dbReference type="SUPFAM" id="SSF52540">
    <property type="entry name" value="P-loop containing nucleoside triphosphate hydrolases"/>
    <property type="match status" value="2"/>
</dbReference>
<organism evidence="3 4">
    <name type="scientific">Caulobacter radicis</name>
    <dbReference type="NCBI Taxonomy" id="2172650"/>
    <lineage>
        <taxon>Bacteria</taxon>
        <taxon>Pseudomonadati</taxon>
        <taxon>Pseudomonadota</taxon>
        <taxon>Alphaproteobacteria</taxon>
        <taxon>Caulobacterales</taxon>
        <taxon>Caulobacteraceae</taxon>
        <taxon>Caulobacter</taxon>
    </lineage>
</organism>
<gene>
    <name evidence="3" type="ORF">DDF65_23635</name>
</gene>
<evidence type="ECO:0000256" key="1">
    <source>
        <dbReference type="SAM" id="MobiDB-lite"/>
    </source>
</evidence>
<sequence length="339" mass="36991">MSDLDTSIERVLSAMDSHIRSAPPQVTHEELRRDILRRAGEVEAAVSKAATRARDAAKELETNQTLVDADLRARPLGRVAWLAVALLVGALLYLVAGFMFFRPTALKIVQAAGAPLNHGWWIGFFWGVVFLGLGLALTSAAEFAIFRKPYERGLQLSYDILRLTQALDRARATLDAAEDQAVREVVVQLLNGRTATRYRSRMIFADADQGGDLTIGVGLSEVIDQTNLVSTKARKDILDLLEEMPGGSLGVSGPRGVGKSTLLSSICEGAPHLRGQDALSINTSAPVEYEGRDFLLHLFSTLCRRTLRREFGVASDRADALVRPSEPTSPHSCANMDPW</sequence>
<comment type="caution">
    <text evidence="3">The sequence shown here is derived from an EMBL/GenBank/DDBJ whole genome shotgun (WGS) entry which is preliminary data.</text>
</comment>
<keyword evidence="2" id="KW-0472">Membrane</keyword>
<keyword evidence="2" id="KW-1133">Transmembrane helix</keyword>
<dbReference type="RefSeq" id="WP_116569941.1">
    <property type="nucleotide sequence ID" value="NZ_QDKP01000065.1"/>
</dbReference>